<dbReference type="CDD" id="cd05930">
    <property type="entry name" value="A_NRPS"/>
    <property type="match status" value="1"/>
</dbReference>
<gene>
    <name evidence="6" type="ORF">GA0070618_4315</name>
</gene>
<reference evidence="7" key="1">
    <citation type="submission" date="2016-06" db="EMBL/GenBank/DDBJ databases">
        <authorList>
            <person name="Varghese N."/>
            <person name="Submissions Spin"/>
        </authorList>
    </citation>
    <scope>NUCLEOTIDE SEQUENCE [LARGE SCALE GENOMIC DNA]</scope>
    <source>
        <strain evidence="7">DSM 43816</strain>
    </source>
</reference>
<dbReference type="FunFam" id="3.30.300.30:FF:000010">
    <property type="entry name" value="Enterobactin synthetase component F"/>
    <property type="match status" value="1"/>
</dbReference>
<accession>A0A1C4YSR3</accession>
<dbReference type="SUPFAM" id="SSF56801">
    <property type="entry name" value="Acetyl-CoA synthetase-like"/>
    <property type="match status" value="1"/>
</dbReference>
<evidence type="ECO:0000256" key="3">
    <source>
        <dbReference type="ARBA" id="ARBA00022553"/>
    </source>
</evidence>
<dbReference type="InterPro" id="IPR045851">
    <property type="entry name" value="AMP-bd_C_sf"/>
</dbReference>
<organism evidence="6 7">
    <name type="scientific">Micromonospora echinospora</name>
    <name type="common">Micromonospora purpurea</name>
    <dbReference type="NCBI Taxonomy" id="1877"/>
    <lineage>
        <taxon>Bacteria</taxon>
        <taxon>Bacillati</taxon>
        <taxon>Actinomycetota</taxon>
        <taxon>Actinomycetes</taxon>
        <taxon>Micromonosporales</taxon>
        <taxon>Micromonosporaceae</taxon>
        <taxon>Micromonospora</taxon>
    </lineage>
</organism>
<dbReference type="Gene3D" id="3.30.559.30">
    <property type="entry name" value="Nonribosomal peptide synthetase, condensation domain"/>
    <property type="match status" value="2"/>
</dbReference>
<dbReference type="InterPro" id="IPR036736">
    <property type="entry name" value="ACP-like_sf"/>
</dbReference>
<evidence type="ECO:0000259" key="5">
    <source>
        <dbReference type="PROSITE" id="PS50075"/>
    </source>
</evidence>
<dbReference type="FunFam" id="3.40.50.980:FF:000001">
    <property type="entry name" value="Non-ribosomal peptide synthetase"/>
    <property type="match status" value="1"/>
</dbReference>
<dbReference type="Gene3D" id="3.30.300.30">
    <property type="match status" value="1"/>
</dbReference>
<dbReference type="PROSITE" id="PS00012">
    <property type="entry name" value="PHOSPHOPANTETHEINE"/>
    <property type="match status" value="1"/>
</dbReference>
<protein>
    <submittedName>
        <fullName evidence="6">Non-ribosomal peptide synthase domain TIGR01720/amino acid adenylation domain-containing protein</fullName>
    </submittedName>
</protein>
<dbReference type="RefSeq" id="WP_088983247.1">
    <property type="nucleotide sequence ID" value="NZ_LT607413.1"/>
</dbReference>
<dbReference type="SMART" id="SM00823">
    <property type="entry name" value="PKS_PP"/>
    <property type="match status" value="1"/>
</dbReference>
<name>A0A1C4YSR3_MICEC</name>
<dbReference type="PROSITE" id="PS00455">
    <property type="entry name" value="AMP_BINDING"/>
    <property type="match status" value="1"/>
</dbReference>
<dbReference type="Pfam" id="PF00550">
    <property type="entry name" value="PP-binding"/>
    <property type="match status" value="1"/>
</dbReference>
<evidence type="ECO:0000256" key="2">
    <source>
        <dbReference type="ARBA" id="ARBA00022450"/>
    </source>
</evidence>
<dbReference type="InterPro" id="IPR020845">
    <property type="entry name" value="AMP-binding_CS"/>
</dbReference>
<dbReference type="Pfam" id="PF00668">
    <property type="entry name" value="Condensation"/>
    <property type="match status" value="2"/>
</dbReference>
<dbReference type="PROSITE" id="PS50075">
    <property type="entry name" value="CARRIER"/>
    <property type="match status" value="1"/>
</dbReference>
<keyword evidence="3" id="KW-0597">Phosphoprotein</keyword>
<dbReference type="InterPro" id="IPR020806">
    <property type="entry name" value="PKS_PP-bd"/>
</dbReference>
<dbReference type="OrthoDB" id="2472181at2"/>
<dbReference type="CDD" id="cd19531">
    <property type="entry name" value="LCL_NRPS-like"/>
    <property type="match status" value="1"/>
</dbReference>
<dbReference type="InterPro" id="IPR025110">
    <property type="entry name" value="AMP-bd_C"/>
</dbReference>
<dbReference type="PANTHER" id="PTHR45527:SF1">
    <property type="entry name" value="FATTY ACID SYNTHASE"/>
    <property type="match status" value="1"/>
</dbReference>
<dbReference type="GO" id="GO:0044550">
    <property type="term" value="P:secondary metabolite biosynthetic process"/>
    <property type="evidence" value="ECO:0007669"/>
    <property type="project" value="UniProtKB-ARBA"/>
</dbReference>
<dbReference type="GO" id="GO:0008610">
    <property type="term" value="P:lipid biosynthetic process"/>
    <property type="evidence" value="ECO:0007669"/>
    <property type="project" value="UniProtKB-ARBA"/>
</dbReference>
<dbReference type="Pfam" id="PF00501">
    <property type="entry name" value="AMP-binding"/>
    <property type="match status" value="1"/>
</dbReference>
<dbReference type="Gene3D" id="1.10.1200.10">
    <property type="entry name" value="ACP-like"/>
    <property type="match status" value="1"/>
</dbReference>
<dbReference type="SUPFAM" id="SSF52777">
    <property type="entry name" value="CoA-dependent acyltransferases"/>
    <property type="match status" value="4"/>
</dbReference>
<dbReference type="Gene3D" id="2.30.38.10">
    <property type="entry name" value="Luciferase, Domain 3"/>
    <property type="match status" value="1"/>
</dbReference>
<dbReference type="GO" id="GO:0003824">
    <property type="term" value="F:catalytic activity"/>
    <property type="evidence" value="ECO:0007669"/>
    <property type="project" value="InterPro"/>
</dbReference>
<dbReference type="InterPro" id="IPR010071">
    <property type="entry name" value="AA_adenyl_dom"/>
</dbReference>
<dbReference type="EMBL" id="LT607413">
    <property type="protein sequence ID" value="SCF23677.1"/>
    <property type="molecule type" value="Genomic_DNA"/>
</dbReference>
<dbReference type="InterPro" id="IPR006162">
    <property type="entry name" value="Ppantetheine_attach_site"/>
</dbReference>
<evidence type="ECO:0000256" key="4">
    <source>
        <dbReference type="SAM" id="MobiDB-lite"/>
    </source>
</evidence>
<comment type="cofactor">
    <cofactor evidence="1">
        <name>pantetheine 4'-phosphate</name>
        <dbReference type="ChEBI" id="CHEBI:47942"/>
    </cofactor>
</comment>
<keyword evidence="2" id="KW-0596">Phosphopantetheine</keyword>
<proteinExistence type="predicted"/>
<feature type="compositionally biased region" description="Polar residues" evidence="4">
    <location>
        <begin position="1283"/>
        <end position="1292"/>
    </location>
</feature>
<feature type="domain" description="Carrier" evidence="5">
    <location>
        <begin position="1009"/>
        <end position="1083"/>
    </location>
</feature>
<dbReference type="InterPro" id="IPR001242">
    <property type="entry name" value="Condensation_dom"/>
</dbReference>
<dbReference type="InterPro" id="IPR023213">
    <property type="entry name" value="CAT-like_dom_sf"/>
</dbReference>
<dbReference type="Proteomes" id="UP000198253">
    <property type="component" value="Chromosome I"/>
</dbReference>
<dbReference type="NCBIfam" id="TIGR01733">
    <property type="entry name" value="AA-adenyl-dom"/>
    <property type="match status" value="1"/>
</dbReference>
<dbReference type="FunFam" id="3.40.50.12780:FF:000012">
    <property type="entry name" value="Non-ribosomal peptide synthetase"/>
    <property type="match status" value="1"/>
</dbReference>
<dbReference type="InterPro" id="IPR000873">
    <property type="entry name" value="AMP-dep_synth/lig_dom"/>
</dbReference>
<sequence>MTDIRKRLAALSPAQRELVEKRLGDLAATRGAQDDRITPRDRATPAPLGIAQQREWTIERLRGANNIPGAFRAEGELDLPLLGRVLTEVVQRHEVLRSTVDLRSGVPVQIVHPVTEVPIPVVDLSHLGAEQQREELRRRLKEEIVRPFDAAEPLRLRASLVRLAPDVHVALLTTDHAASDASSWNILVQELVTLYGLRHHGDGADLPPPDIQFGDFAAWQRAQFDDERLAAELAHWQQTLDGIPAGIALPTDRPYPARPTYAGDFHIVNLPPELAAAIRRFSERERVSLFPVLLAACSLWLYRFLEQDDLVIGELVAGRTRSETERLIGCFANPLPLRMRLSEKQTLREVVQQARDTMVTAYDHQDVPFDRLISALGLGREATQTSLSRLWINILTLPESTLEVAGLRISPEPFDLGLASVDLTLSAMPLPDTLQLQWQYMTELFDADTVSLLAEQFQTVLRQLVTTPDLTVEQVELTVEPIAAVPASTDATASPGFVELFQRRVTLTPHAPAVVCDGHATSYAELNRSANQLARHLRERGVGRDTPVGILVDRSAQLAVAILGVLKAGGAYVPLDSTYPPDRIGYILADAGVRVLITQEALATDLTAAGVAPPGETVLLDALPSQSGENLPETPDHRSVAYIVYTSGSTGRPKGAMIEHGSLATFARDIVDRLGLGAGDRFLQFASPSFDVLVEELFPIWVAGGAVVIPTGHIISGQVDLVDLIDREKVSVIELPTAYWHEWVRELDRLGRHLPDRLRLVIIGGERVLSDRLVLWQRLGVPLLHVYGLTETTVSSTFFHLDPADPVHDWPNLPIGTPLPSADLRILNSRLRPVPPGGTGELYIGGVSLARGYLGRPGLTAQRFIADPQHPGQRLYRTGDLVRRRADGNLEFISRVDTQIKIRGFRVEPAEIESALSRHPQVLESVVVLHEPVPGDRRLVAYVVPPTGGEALNVGDLRQFLERELPSYMVPSTFVELDALPLNANGKVDRDRLPAPGTTRLDPDTEYVAPQTPVQQKLASIIAGAVGIERLGMHDNFFEVGGDSILAIQVVARAQEEGLRFEPFDLFVHPTVALLADAVTVGPVIDAEQGEVSGPVPLTPMQRWFSLAGIAEPHHWNTSALLELRVPVDPQHVRAATESLMVHHDGLRQRVLLAGVRTRARIAPSGDATPFQVHDLSDLDDTAQDEALPKLVARTQATLDPAVGPLARIALVRLGGRRPDRLVVVAHRLVADPASLRILLEDLATALTHLSAGIPVTLPAKTTSWQSWARRLAGYGTTEPVQSQRAYWSRTSGAPGAELPLDNPSDEQSDMVSETRTMTVSLDSAETAVLLRTAPESLDCRIEELLLAALARTLTAWTGSPQHVVDIERHDRERLFDDVDLARTVGWHSRTHPLVLTSDPDSSPRVTARGVRDNLRSVPAGGIGWQLLRQDPDPVADRPAQLKFTHLGELDLPASAGLTVLASPAGADASPDGRRSHIIDVETSVLGARLLMRWRYSGRLHLPETVRSLAERYRDEVRALLGHTAPSAGATPGPADFPLARVDQAQLSRLLGRL</sequence>
<evidence type="ECO:0000256" key="1">
    <source>
        <dbReference type="ARBA" id="ARBA00001957"/>
    </source>
</evidence>
<dbReference type="Gene3D" id="3.30.559.10">
    <property type="entry name" value="Chloramphenicol acetyltransferase-like domain"/>
    <property type="match status" value="2"/>
</dbReference>
<dbReference type="Gene3D" id="3.40.50.980">
    <property type="match status" value="2"/>
</dbReference>
<dbReference type="InterPro" id="IPR009081">
    <property type="entry name" value="PP-bd_ACP"/>
</dbReference>
<dbReference type="GO" id="GO:0031177">
    <property type="term" value="F:phosphopantetheine binding"/>
    <property type="evidence" value="ECO:0007669"/>
    <property type="project" value="InterPro"/>
</dbReference>
<dbReference type="Pfam" id="PF13193">
    <property type="entry name" value="AMP-binding_C"/>
    <property type="match status" value="1"/>
</dbReference>
<dbReference type="SUPFAM" id="SSF47336">
    <property type="entry name" value="ACP-like"/>
    <property type="match status" value="1"/>
</dbReference>
<dbReference type="GO" id="GO:0005737">
    <property type="term" value="C:cytoplasm"/>
    <property type="evidence" value="ECO:0007669"/>
    <property type="project" value="TreeGrafter"/>
</dbReference>
<dbReference type="InParanoid" id="A0A1C4YSR3"/>
<evidence type="ECO:0000313" key="6">
    <source>
        <dbReference type="EMBL" id="SCF23677.1"/>
    </source>
</evidence>
<dbReference type="GO" id="GO:0043041">
    <property type="term" value="P:amino acid activation for nonribosomal peptide biosynthetic process"/>
    <property type="evidence" value="ECO:0007669"/>
    <property type="project" value="TreeGrafter"/>
</dbReference>
<dbReference type="PANTHER" id="PTHR45527">
    <property type="entry name" value="NONRIBOSOMAL PEPTIDE SYNTHETASE"/>
    <property type="match status" value="1"/>
</dbReference>
<keyword evidence="7" id="KW-1185">Reference proteome</keyword>
<evidence type="ECO:0000313" key="7">
    <source>
        <dbReference type="Proteomes" id="UP000198253"/>
    </source>
</evidence>
<feature type="region of interest" description="Disordered" evidence="4">
    <location>
        <begin position="1283"/>
        <end position="1310"/>
    </location>
</feature>